<sequence>MANLALALDEIISQTKPTKRAGVRGGGRITRAGAIQAAIGEGPRTSARTRFPQKGFVSGEVPAGRWKHDKYFETYGAKKGAAKTFGLLNGKRERIPRLASVRSKPGGGIGARLARKAVGSGQSGMVKMQILSLPESVITSDLEELFQEYNCYGVTVHYDELGNHLGTADLFTDQKTAAEIIREFKDIAIDGQEIKFCIVAESGTSATAAALTGGKSNIRDRLRRVAGNPIRRKGVVKKVIGVRAGAAGRKARIGKKPVESPTKLRTKTAEELDMELESYMQKK</sequence>
<dbReference type="GO" id="GO:0005634">
    <property type="term" value="C:nucleus"/>
    <property type="evidence" value="ECO:0007669"/>
    <property type="project" value="TreeGrafter"/>
</dbReference>
<feature type="domain" description="Chromatin target of PRMT1 protein C-terminal" evidence="2">
    <location>
        <begin position="214"/>
        <end position="282"/>
    </location>
</feature>
<dbReference type="AlphaFoldDB" id="A0A1I8BWU6"/>
<accession>A0A1I8BWU6</accession>
<dbReference type="WBParaSite" id="MhA1_Contig720.frz3.gene18">
    <property type="protein sequence ID" value="MhA1_Contig720.frz3.gene18"/>
    <property type="gene ID" value="MhA1_Contig720.frz3.gene18"/>
</dbReference>
<dbReference type="PANTHER" id="PTHR19965:SF82">
    <property type="entry name" value="THO COMPLEX SUBUNIT 4"/>
    <property type="match status" value="1"/>
</dbReference>
<dbReference type="Proteomes" id="UP000095281">
    <property type="component" value="Unplaced"/>
</dbReference>
<evidence type="ECO:0000313" key="3">
    <source>
        <dbReference type="Proteomes" id="UP000095281"/>
    </source>
</evidence>
<dbReference type="OMA" id="GFEEMYG"/>
<evidence type="ECO:0000313" key="4">
    <source>
        <dbReference type="WBParaSite" id="MhA1_Contig720.frz3.gene18"/>
    </source>
</evidence>
<proteinExistence type="predicted"/>
<dbReference type="PANTHER" id="PTHR19965">
    <property type="entry name" value="RNA AND EXPORT FACTOR BINDING PROTEIN"/>
    <property type="match status" value="1"/>
</dbReference>
<keyword evidence="1" id="KW-0694">RNA-binding</keyword>
<evidence type="ECO:0000259" key="2">
    <source>
        <dbReference type="SMART" id="SM01218"/>
    </source>
</evidence>
<organism evidence="3 4">
    <name type="scientific">Meloidogyne hapla</name>
    <name type="common">Root-knot nematode worm</name>
    <dbReference type="NCBI Taxonomy" id="6305"/>
    <lineage>
        <taxon>Eukaryota</taxon>
        <taxon>Metazoa</taxon>
        <taxon>Ecdysozoa</taxon>
        <taxon>Nematoda</taxon>
        <taxon>Chromadorea</taxon>
        <taxon>Rhabditida</taxon>
        <taxon>Tylenchina</taxon>
        <taxon>Tylenchomorpha</taxon>
        <taxon>Tylenchoidea</taxon>
        <taxon>Meloidogynidae</taxon>
        <taxon>Meloidogyninae</taxon>
        <taxon>Meloidogyne</taxon>
    </lineage>
</organism>
<reference evidence="4" key="1">
    <citation type="submission" date="2016-11" db="UniProtKB">
        <authorList>
            <consortium name="WormBaseParasite"/>
        </authorList>
    </citation>
    <scope>IDENTIFICATION</scope>
</reference>
<dbReference type="GO" id="GO:0006406">
    <property type="term" value="P:mRNA export from nucleus"/>
    <property type="evidence" value="ECO:0007669"/>
    <property type="project" value="TreeGrafter"/>
</dbReference>
<protein>
    <submittedName>
        <fullName evidence="4">FoP_duplication domain-containing protein</fullName>
    </submittedName>
</protein>
<dbReference type="InterPro" id="IPR051229">
    <property type="entry name" value="ALYREF_mRNA_export"/>
</dbReference>
<dbReference type="InterPro" id="IPR025715">
    <property type="entry name" value="FoP_C"/>
</dbReference>
<evidence type="ECO:0000256" key="1">
    <source>
        <dbReference type="ARBA" id="ARBA00022884"/>
    </source>
</evidence>
<dbReference type="SMART" id="SM01218">
    <property type="entry name" value="FoP_duplication"/>
    <property type="match status" value="1"/>
</dbReference>
<dbReference type="GO" id="GO:0003729">
    <property type="term" value="F:mRNA binding"/>
    <property type="evidence" value="ECO:0007669"/>
    <property type="project" value="TreeGrafter"/>
</dbReference>
<name>A0A1I8BWU6_MELHA</name>
<keyword evidence="3" id="KW-1185">Reference proteome</keyword>